<reference evidence="2 3" key="1">
    <citation type="submission" date="2016-10" db="EMBL/GenBank/DDBJ databases">
        <authorList>
            <person name="de Groot N.N."/>
        </authorList>
    </citation>
    <scope>NUCLEOTIDE SEQUENCE [LARGE SCALE GENOMIC DNA]</scope>
    <source>
        <strain evidence="2 3">CPCC 202699</strain>
    </source>
</reference>
<sequence>MGSAVFTRRAMLGGATGAVAAVAAGSTRAVADPTYPADPYPSKIPHLIEAEQLVDYLTLAPAANNVYKLADEANTVTWGTPGQPPTWVNKSQCASFQTHVLRHTYPDWATDAFFGTYFGSQSPTARVYRDKLANTSIPHFEPVPNVAALRPGDLIAIDYVNDQAGNTGHIVMVREIKGVYVAPSSTLNFDGETQYAVEIVDCTSDPHGEFGIGNYAAFPDVRLVDAATARQGAGYGHMMFYASNATGRFTRYRWSVNSSSTRTYTVAQRPIVAARVS</sequence>
<evidence type="ECO:0000256" key="1">
    <source>
        <dbReference type="SAM" id="SignalP"/>
    </source>
</evidence>
<dbReference type="InterPro" id="IPR006311">
    <property type="entry name" value="TAT_signal"/>
</dbReference>
<feature type="signal peptide" evidence="1">
    <location>
        <begin position="1"/>
        <end position="31"/>
    </location>
</feature>
<dbReference type="Proteomes" id="UP000199515">
    <property type="component" value="Unassembled WGS sequence"/>
</dbReference>
<evidence type="ECO:0000313" key="3">
    <source>
        <dbReference type="Proteomes" id="UP000199515"/>
    </source>
</evidence>
<evidence type="ECO:0008006" key="4">
    <source>
        <dbReference type="Google" id="ProtNLM"/>
    </source>
</evidence>
<keyword evidence="1" id="KW-0732">Signal</keyword>
<organism evidence="2 3">
    <name type="scientific">Amycolatopsis xylanica</name>
    <dbReference type="NCBI Taxonomy" id="589385"/>
    <lineage>
        <taxon>Bacteria</taxon>
        <taxon>Bacillati</taxon>
        <taxon>Actinomycetota</taxon>
        <taxon>Actinomycetes</taxon>
        <taxon>Pseudonocardiales</taxon>
        <taxon>Pseudonocardiaceae</taxon>
        <taxon>Amycolatopsis</taxon>
    </lineage>
</organism>
<dbReference type="EMBL" id="FNON01000007">
    <property type="protein sequence ID" value="SDY85094.1"/>
    <property type="molecule type" value="Genomic_DNA"/>
</dbReference>
<name>A0A1H3N8I1_9PSEU</name>
<accession>A0A1H3N8I1</accession>
<protein>
    <recommendedName>
        <fullName evidence="4">CHAP domain-containing protein</fullName>
    </recommendedName>
</protein>
<proteinExistence type="predicted"/>
<feature type="chain" id="PRO_5011547226" description="CHAP domain-containing protein" evidence="1">
    <location>
        <begin position="32"/>
        <end position="277"/>
    </location>
</feature>
<dbReference type="PROSITE" id="PS51318">
    <property type="entry name" value="TAT"/>
    <property type="match status" value="1"/>
</dbReference>
<dbReference type="AlphaFoldDB" id="A0A1H3N8I1"/>
<dbReference type="RefSeq" id="WP_245757576.1">
    <property type="nucleotide sequence ID" value="NZ_FNON01000007.1"/>
</dbReference>
<dbReference type="STRING" id="589385.SAMN05421504_107177"/>
<gene>
    <name evidence="2" type="ORF">SAMN05421504_107177</name>
</gene>
<keyword evidence="3" id="KW-1185">Reference proteome</keyword>
<evidence type="ECO:0000313" key="2">
    <source>
        <dbReference type="EMBL" id="SDY85094.1"/>
    </source>
</evidence>